<evidence type="ECO:0000313" key="6">
    <source>
        <dbReference type="Proteomes" id="UP000198253"/>
    </source>
</evidence>
<keyword evidence="6" id="KW-1185">Reference proteome</keyword>
<dbReference type="EMBL" id="LT607413">
    <property type="protein sequence ID" value="SCE71577.1"/>
    <property type="molecule type" value="Genomic_DNA"/>
</dbReference>
<dbReference type="PROSITE" id="PS00583">
    <property type="entry name" value="PFKB_KINASES_1"/>
    <property type="match status" value="1"/>
</dbReference>
<protein>
    <submittedName>
        <fullName evidence="5">Sugar or nucleoside kinase, ribokinase family</fullName>
    </submittedName>
</protein>
<dbReference type="GO" id="GO:0016301">
    <property type="term" value="F:kinase activity"/>
    <property type="evidence" value="ECO:0007669"/>
    <property type="project" value="UniProtKB-KW"/>
</dbReference>
<feature type="domain" description="Carbohydrate kinase PfkB" evidence="4">
    <location>
        <begin position="6"/>
        <end position="296"/>
    </location>
</feature>
<keyword evidence="2" id="KW-0808">Transferase</keyword>
<dbReference type="PANTHER" id="PTHR43320:SF3">
    <property type="entry name" value="CARBOHYDRATE KINASE PFKB DOMAIN-CONTAINING PROTEIN"/>
    <property type="match status" value="1"/>
</dbReference>
<dbReference type="OrthoDB" id="9808601at2"/>
<evidence type="ECO:0000256" key="3">
    <source>
        <dbReference type="ARBA" id="ARBA00022777"/>
    </source>
</evidence>
<name>A0A1C4UIT7_MICEC</name>
<evidence type="ECO:0000259" key="4">
    <source>
        <dbReference type="Pfam" id="PF00294"/>
    </source>
</evidence>
<dbReference type="PROSITE" id="PS00584">
    <property type="entry name" value="PFKB_KINASES_2"/>
    <property type="match status" value="1"/>
</dbReference>
<gene>
    <name evidence="5" type="ORF">GA0070618_0368</name>
</gene>
<evidence type="ECO:0000256" key="2">
    <source>
        <dbReference type="ARBA" id="ARBA00022679"/>
    </source>
</evidence>
<dbReference type="Gene3D" id="3.40.1190.20">
    <property type="match status" value="1"/>
</dbReference>
<dbReference type="AlphaFoldDB" id="A0A1C4UIT7"/>
<dbReference type="RefSeq" id="WP_088980068.1">
    <property type="nucleotide sequence ID" value="NZ_LT607413.1"/>
</dbReference>
<organism evidence="5 6">
    <name type="scientific">Micromonospora echinospora</name>
    <name type="common">Micromonospora purpurea</name>
    <dbReference type="NCBI Taxonomy" id="1877"/>
    <lineage>
        <taxon>Bacteria</taxon>
        <taxon>Bacillati</taxon>
        <taxon>Actinomycetota</taxon>
        <taxon>Actinomycetes</taxon>
        <taxon>Micromonosporales</taxon>
        <taxon>Micromonosporaceae</taxon>
        <taxon>Micromonospora</taxon>
    </lineage>
</organism>
<evidence type="ECO:0000313" key="5">
    <source>
        <dbReference type="EMBL" id="SCE71577.1"/>
    </source>
</evidence>
<accession>A0A1C4UIT7</accession>
<keyword evidence="3 5" id="KW-0418">Kinase</keyword>
<evidence type="ECO:0000256" key="1">
    <source>
        <dbReference type="ARBA" id="ARBA00010688"/>
    </source>
</evidence>
<comment type="similarity">
    <text evidence="1">Belongs to the carbohydrate kinase PfkB family.</text>
</comment>
<dbReference type="Pfam" id="PF00294">
    <property type="entry name" value="PfkB"/>
    <property type="match status" value="1"/>
</dbReference>
<dbReference type="PANTHER" id="PTHR43320">
    <property type="entry name" value="SUGAR KINASE"/>
    <property type="match status" value="1"/>
</dbReference>
<dbReference type="InParanoid" id="A0A1C4UIT7"/>
<dbReference type="SUPFAM" id="SSF53613">
    <property type="entry name" value="Ribokinase-like"/>
    <property type="match status" value="1"/>
</dbReference>
<sequence length="299" mass="29408">MSRPGRVVVVGDVVTDVVAVVAGPLATGSDTPAAIRVGGGGQGANTAAWLAAVGVPVTLVGAVGDDEAGRARLAELARGGVDCAVTAYGDRPTGSVVVLASGEERTMLTERGANERLTGGQVRQALAALPDARHLHLSAYPLLDAASRDAGLAALAAARAGGLTTSVDAASAAPLRRVGAAAFLDWVRDVDLLLVNSDEAEVLAGGTDPTQRARTLTATARHVVVKCGSAGAVWAGPDGAVTTASARQVAVVDVTGAGDAFAAGLLAGWLAGATPTVALARAGELGARAVGGIGARPVR</sequence>
<reference evidence="6" key="1">
    <citation type="submission" date="2016-06" db="EMBL/GenBank/DDBJ databases">
        <authorList>
            <person name="Varghese N."/>
            <person name="Submissions Spin"/>
        </authorList>
    </citation>
    <scope>NUCLEOTIDE SEQUENCE [LARGE SCALE GENOMIC DNA]</scope>
    <source>
        <strain evidence="6">DSM 43816</strain>
    </source>
</reference>
<proteinExistence type="inferred from homology"/>
<dbReference type="Proteomes" id="UP000198253">
    <property type="component" value="Chromosome I"/>
</dbReference>
<dbReference type="InterPro" id="IPR002173">
    <property type="entry name" value="Carboh/pur_kinase_PfkB_CS"/>
</dbReference>
<dbReference type="InterPro" id="IPR029056">
    <property type="entry name" value="Ribokinase-like"/>
</dbReference>
<dbReference type="InterPro" id="IPR052700">
    <property type="entry name" value="Carb_kinase_PfkB-like"/>
</dbReference>
<dbReference type="InterPro" id="IPR011611">
    <property type="entry name" value="PfkB_dom"/>
</dbReference>